<evidence type="ECO:0008006" key="3">
    <source>
        <dbReference type="Google" id="ProtNLM"/>
    </source>
</evidence>
<reference evidence="1 2" key="1">
    <citation type="submission" date="2019-06" db="EMBL/GenBank/DDBJ databases">
        <title>Genome sequence of Janthinobacterium lividum UCD_MED1.</title>
        <authorList>
            <person name="De Leon M.E."/>
            <person name="Jospin G."/>
        </authorList>
    </citation>
    <scope>NUCLEOTIDE SEQUENCE [LARGE SCALE GENOMIC DNA]</scope>
    <source>
        <strain evidence="1 2">UCD_MED1</strain>
    </source>
</reference>
<dbReference type="Pfam" id="PF14113">
    <property type="entry name" value="Tae4"/>
    <property type="match status" value="1"/>
</dbReference>
<dbReference type="AlphaFoldDB" id="A0A5C4NWC9"/>
<dbReference type="Gene3D" id="4.10.280.80">
    <property type="match status" value="1"/>
</dbReference>
<evidence type="ECO:0000313" key="1">
    <source>
        <dbReference type="EMBL" id="TNC78382.1"/>
    </source>
</evidence>
<organism evidence="1 2">
    <name type="scientific">Janthinobacterium lividum</name>
    <dbReference type="NCBI Taxonomy" id="29581"/>
    <lineage>
        <taxon>Bacteria</taxon>
        <taxon>Pseudomonadati</taxon>
        <taxon>Pseudomonadota</taxon>
        <taxon>Betaproteobacteria</taxon>
        <taxon>Burkholderiales</taxon>
        <taxon>Oxalobacteraceae</taxon>
        <taxon>Janthinobacterium</taxon>
    </lineage>
</organism>
<gene>
    <name evidence="1" type="ORF">FHI69_03570</name>
</gene>
<dbReference type="EMBL" id="VDGE01000001">
    <property type="protein sequence ID" value="TNC78382.1"/>
    <property type="molecule type" value="Genomic_DNA"/>
</dbReference>
<accession>A0A5C4NWC9</accession>
<dbReference type="InterPro" id="IPR025562">
    <property type="entry name" value="Tae4"/>
</dbReference>
<protein>
    <recommendedName>
        <fullName evidence="3">Type VI secretion system (T6SS), amidase effector protein 4</fullName>
    </recommendedName>
</protein>
<name>A0A5C4NWC9_9BURK</name>
<dbReference type="Proteomes" id="UP000305681">
    <property type="component" value="Unassembled WGS sequence"/>
</dbReference>
<sequence>MTSLNAGLPHRPTIGLMFPVDQGRREAGVKPAFINLRENYSSVAAVDQAALFREIGWEDLIGKDSFANTCAIRVSLALIKAGVKVKGRMAIRRGPFKGALIEPGQAKLAHMLASPSLFGAPEKFAADAAIEGIGQRQGLVAFFRIPGYLGGAGGHIDILLPSIGVKVCGTECYWDCGEVWFWPLR</sequence>
<evidence type="ECO:0000313" key="2">
    <source>
        <dbReference type="Proteomes" id="UP000305681"/>
    </source>
</evidence>
<comment type="caution">
    <text evidence="1">The sequence shown here is derived from an EMBL/GenBank/DDBJ whole genome shotgun (WGS) entry which is preliminary data.</text>
</comment>
<proteinExistence type="predicted"/>
<dbReference type="Gene3D" id="3.90.1720.80">
    <property type="match status" value="1"/>
</dbReference>